<dbReference type="STRING" id="1907939.BKL49_04375"/>
<evidence type="ECO:0000313" key="2">
    <source>
        <dbReference type="Proteomes" id="UP000188602"/>
    </source>
</evidence>
<protein>
    <submittedName>
        <fullName evidence="1">Uncharacterized protein</fullName>
    </submittedName>
</protein>
<organism evidence="1 2">
    <name type="scientific">Rodentibacter myodis</name>
    <dbReference type="NCBI Taxonomy" id="1907939"/>
    <lineage>
        <taxon>Bacteria</taxon>
        <taxon>Pseudomonadati</taxon>
        <taxon>Pseudomonadota</taxon>
        <taxon>Gammaproteobacteria</taxon>
        <taxon>Pasteurellales</taxon>
        <taxon>Pasteurellaceae</taxon>
        <taxon>Rodentibacter</taxon>
    </lineage>
</organism>
<dbReference type="EMBL" id="MLHQ01000010">
    <property type="protein sequence ID" value="OOF59316.1"/>
    <property type="molecule type" value="Genomic_DNA"/>
</dbReference>
<sequence>MQKEIIQWLADDEDVGLSSKCMAFVIGFGVVPRGKHYPRDPSDLARCIKLLERVPEMNYHLNKMKRVSPIWEKLVEHWAELESLFKEEKGSGRCPKTYQLIKQLTKNDASVVFSSGGFSIQVVE</sequence>
<comment type="caution">
    <text evidence="1">The sequence shown here is derived from an EMBL/GenBank/DDBJ whole genome shotgun (WGS) entry which is preliminary data.</text>
</comment>
<dbReference type="Proteomes" id="UP000188602">
    <property type="component" value="Unassembled WGS sequence"/>
</dbReference>
<dbReference type="RefSeq" id="WP_077423409.1">
    <property type="nucleotide sequence ID" value="NZ_MLHQ01000010.1"/>
</dbReference>
<reference evidence="1 2" key="1">
    <citation type="submission" date="2016-10" db="EMBL/GenBank/DDBJ databases">
        <title>Rodentibacter gen. nov. and new species.</title>
        <authorList>
            <person name="Christensen H."/>
        </authorList>
    </citation>
    <scope>NUCLEOTIDE SEQUENCE [LARGE SCALE GENOMIC DNA]</scope>
    <source>
        <strain evidence="1 2">Ac151</strain>
    </source>
</reference>
<name>A0A1V3JRP3_9PAST</name>
<dbReference type="AlphaFoldDB" id="A0A1V3JRP3"/>
<evidence type="ECO:0000313" key="1">
    <source>
        <dbReference type="EMBL" id="OOF59316.1"/>
    </source>
</evidence>
<accession>A0A1V3JRP3</accession>
<dbReference type="OrthoDB" id="9133868at2"/>
<gene>
    <name evidence="1" type="ORF">BKL49_04375</name>
</gene>
<keyword evidence="2" id="KW-1185">Reference proteome</keyword>
<proteinExistence type="predicted"/>